<dbReference type="MEROPS" id="M24.008"/>
<dbReference type="HOGENOM" id="CLU_017266_4_0_9"/>
<feature type="domain" description="Creatinase N-terminal" evidence="4">
    <location>
        <begin position="2"/>
        <end position="127"/>
    </location>
</feature>
<dbReference type="GO" id="GO:0046872">
    <property type="term" value="F:metal ion binding"/>
    <property type="evidence" value="ECO:0007669"/>
    <property type="project" value="UniProtKB-KW"/>
</dbReference>
<dbReference type="SUPFAM" id="SSF55920">
    <property type="entry name" value="Creatinase/aminopeptidase"/>
    <property type="match status" value="1"/>
</dbReference>
<keyword evidence="2" id="KW-0378">Hydrolase</keyword>
<evidence type="ECO:0000256" key="1">
    <source>
        <dbReference type="ARBA" id="ARBA00022723"/>
    </source>
</evidence>
<protein>
    <submittedName>
        <fullName evidence="5">Peptidase M24</fullName>
    </submittedName>
</protein>
<dbReference type="Gene3D" id="3.40.350.10">
    <property type="entry name" value="Creatinase/prolidase N-terminal domain"/>
    <property type="match status" value="1"/>
</dbReference>
<feature type="domain" description="Peptidase M24" evidence="3">
    <location>
        <begin position="136"/>
        <end position="337"/>
    </location>
</feature>
<sequence>MIQKVLDIIKGLQCDAILISNRHSVRYITGYRGDTGYAYISQNRKIIFTDFRYIYQAQAEAVGYEVIDIANDGYAKTIAKVVVEENNKSLGFEEEEVSFAEYSKLKKELEDVTLIPYHGELASLRMVKTSEELSFLKEAEHIGDITFSKILDEIKPGVTEIEIAAKLEYIMKTNGAEGISFDPIVASGLNSSMPHAVPSRKKIEKGDLLTLDFGCKYNGYCSDMTRTIVVGKASEKQKEIYQTVLEAQMAVLNQVKAGMVGRDIDKIARDIIYKAGYEGCFGHGLGHSVGLFIHESPRASLKSEDIVLENMTLTVEPGIYVKDFGGVRIEDMIVLTKDGCINFTNSPKELIEL</sequence>
<reference evidence="6" key="1">
    <citation type="submission" date="2007-11" db="EMBL/GenBank/DDBJ databases">
        <title>Complete genome sequence of Clostridium phytofermentans ISDg.</title>
        <authorList>
            <person name="Leschine S.B."/>
            <person name="Warnick T.A."/>
            <person name="Blanchard J.L."/>
            <person name="Schnell D.J."/>
            <person name="Petit E.L."/>
            <person name="LaTouf W.G."/>
            <person name="Copeland A."/>
            <person name="Lucas S."/>
            <person name="Lapidus A."/>
            <person name="Barry K."/>
            <person name="Glavina del Rio T."/>
            <person name="Dalin E."/>
            <person name="Tice H."/>
            <person name="Pitluck S."/>
            <person name="Kiss H."/>
            <person name="Brettin T."/>
            <person name="Bruce D."/>
            <person name="Detter J.C."/>
            <person name="Han C."/>
            <person name="Kuske C."/>
            <person name="Schmutz J."/>
            <person name="Larimer F."/>
            <person name="Land M."/>
            <person name="Hauser L."/>
            <person name="Kyrpides N."/>
            <person name="Kim E.A."/>
            <person name="Richardson P."/>
        </authorList>
    </citation>
    <scope>NUCLEOTIDE SEQUENCE [LARGE SCALE GENOMIC DNA]</scope>
    <source>
        <strain evidence="6">ATCC 700394 / DSM 18823 / ISDg</strain>
    </source>
</reference>
<dbReference type="STRING" id="357809.Cphy_2530"/>
<dbReference type="Proteomes" id="UP000000370">
    <property type="component" value="Chromosome"/>
</dbReference>
<dbReference type="PRINTS" id="PR00599">
    <property type="entry name" value="MAPEPTIDASE"/>
</dbReference>
<dbReference type="EMBL" id="CP000885">
    <property type="protein sequence ID" value="ABX42891.1"/>
    <property type="molecule type" value="Genomic_DNA"/>
</dbReference>
<proteinExistence type="predicted"/>
<gene>
    <name evidence="5" type="ordered locus">Cphy_2530</name>
</gene>
<keyword evidence="1" id="KW-0479">Metal-binding</keyword>
<dbReference type="AlphaFoldDB" id="A9KMD7"/>
<dbReference type="OrthoDB" id="9806388at2"/>
<dbReference type="Pfam" id="PF00557">
    <property type="entry name" value="Peptidase_M24"/>
    <property type="match status" value="1"/>
</dbReference>
<dbReference type="KEGG" id="cpy:Cphy_2530"/>
<dbReference type="Gene3D" id="3.90.230.10">
    <property type="entry name" value="Creatinase/methionine aminopeptidase superfamily"/>
    <property type="match status" value="1"/>
</dbReference>
<dbReference type="CDD" id="cd01092">
    <property type="entry name" value="APP-like"/>
    <property type="match status" value="1"/>
</dbReference>
<accession>A9KMD7</accession>
<evidence type="ECO:0000259" key="4">
    <source>
        <dbReference type="Pfam" id="PF01321"/>
    </source>
</evidence>
<dbReference type="GO" id="GO:0004177">
    <property type="term" value="F:aminopeptidase activity"/>
    <property type="evidence" value="ECO:0007669"/>
    <property type="project" value="UniProtKB-ARBA"/>
</dbReference>
<dbReference type="Pfam" id="PF01321">
    <property type="entry name" value="Creatinase_N"/>
    <property type="match status" value="1"/>
</dbReference>
<dbReference type="PROSITE" id="PS00491">
    <property type="entry name" value="PROLINE_PEPTIDASE"/>
    <property type="match status" value="1"/>
</dbReference>
<organism evidence="5 6">
    <name type="scientific">Lachnoclostridium phytofermentans (strain ATCC 700394 / DSM 18823 / ISDg)</name>
    <name type="common">Clostridium phytofermentans</name>
    <dbReference type="NCBI Taxonomy" id="357809"/>
    <lineage>
        <taxon>Bacteria</taxon>
        <taxon>Bacillati</taxon>
        <taxon>Bacillota</taxon>
        <taxon>Clostridia</taxon>
        <taxon>Lachnospirales</taxon>
        <taxon>Lachnospiraceae</taxon>
    </lineage>
</organism>
<keyword evidence="6" id="KW-1185">Reference proteome</keyword>
<name>A9KMD7_LACP7</name>
<dbReference type="InterPro" id="IPR000587">
    <property type="entry name" value="Creatinase_N"/>
</dbReference>
<evidence type="ECO:0000313" key="5">
    <source>
        <dbReference type="EMBL" id="ABX42891.1"/>
    </source>
</evidence>
<dbReference type="RefSeq" id="WP_012200544.1">
    <property type="nucleotide sequence ID" value="NC_010001.1"/>
</dbReference>
<dbReference type="InterPro" id="IPR001714">
    <property type="entry name" value="Pept_M24_MAP"/>
</dbReference>
<dbReference type="InterPro" id="IPR001131">
    <property type="entry name" value="Peptidase_M24B_aminopep-P_CS"/>
</dbReference>
<evidence type="ECO:0000259" key="3">
    <source>
        <dbReference type="Pfam" id="PF00557"/>
    </source>
</evidence>
<dbReference type="PANTHER" id="PTHR46112:SF3">
    <property type="entry name" value="AMINOPEPTIDASE YPDF"/>
    <property type="match status" value="1"/>
</dbReference>
<dbReference type="InterPro" id="IPR000994">
    <property type="entry name" value="Pept_M24"/>
</dbReference>
<dbReference type="PANTHER" id="PTHR46112">
    <property type="entry name" value="AMINOPEPTIDASE"/>
    <property type="match status" value="1"/>
</dbReference>
<dbReference type="eggNOG" id="COG0006">
    <property type="taxonomic scope" value="Bacteria"/>
</dbReference>
<dbReference type="GO" id="GO:0008235">
    <property type="term" value="F:metalloexopeptidase activity"/>
    <property type="evidence" value="ECO:0007669"/>
    <property type="project" value="UniProtKB-ARBA"/>
</dbReference>
<evidence type="ECO:0000313" key="6">
    <source>
        <dbReference type="Proteomes" id="UP000000370"/>
    </source>
</evidence>
<dbReference type="InterPro" id="IPR036005">
    <property type="entry name" value="Creatinase/aminopeptidase-like"/>
</dbReference>
<dbReference type="InterPro" id="IPR029149">
    <property type="entry name" value="Creatin/AminoP/Spt16_N"/>
</dbReference>
<evidence type="ECO:0000256" key="2">
    <source>
        <dbReference type="ARBA" id="ARBA00022801"/>
    </source>
</evidence>
<dbReference type="InterPro" id="IPR050659">
    <property type="entry name" value="Peptidase_M24B"/>
</dbReference>